<dbReference type="Gene3D" id="2.40.10.10">
    <property type="entry name" value="Trypsin-like serine proteases"/>
    <property type="match status" value="2"/>
</dbReference>
<dbReference type="Pfam" id="PF00089">
    <property type="entry name" value="Trypsin"/>
    <property type="match status" value="1"/>
</dbReference>
<dbReference type="InterPro" id="IPR001314">
    <property type="entry name" value="Peptidase_S1A"/>
</dbReference>
<dbReference type="Proteomes" id="UP000695000">
    <property type="component" value="Unplaced"/>
</dbReference>
<dbReference type="PANTHER" id="PTHR24256">
    <property type="entry name" value="TRYPTASE-RELATED"/>
    <property type="match status" value="1"/>
</dbReference>
<proteinExistence type="inferred from homology"/>
<dbReference type="CDD" id="cd00190">
    <property type="entry name" value="Tryp_SPc"/>
    <property type="match status" value="1"/>
</dbReference>
<dbReference type="RefSeq" id="XP_017777349.1">
    <property type="nucleotide sequence ID" value="XM_017921860.1"/>
</dbReference>
<dbReference type="InterPro" id="IPR009003">
    <property type="entry name" value="Peptidase_S1_PA"/>
</dbReference>
<evidence type="ECO:0000256" key="2">
    <source>
        <dbReference type="ARBA" id="ARBA00024195"/>
    </source>
</evidence>
<comment type="similarity">
    <text evidence="2">Belongs to the peptidase S1 family. CLIP subfamily.</text>
</comment>
<dbReference type="GeneID" id="108563241"/>
<sequence length="254" mass="28026">MVDASPGEKSKKYCRDAHVLKSGRFRRVVGGEFAEQKEFPHMVAVRYDESEGMTFVCGGSLITNKYVLTSASCVTDFIPTYVKLGDVDLHEGIELKIRRTIKHPEYNRASNNIGLIELESSVEFNENVSPACLNVERDIDDGSFIAAGWGKTETGKTSKLKKITLEEYDGKDCAKRLRLPVNSDKEICAYGDKKDTCAGDSGGPLQRLNPDYVSTYDIFGITSYGPSPCGAQSIPSVYTRVSSYIGWIESIVFA</sequence>
<gene>
    <name evidence="5" type="primary">LOC108563241</name>
</gene>
<dbReference type="PROSITE" id="PS50240">
    <property type="entry name" value="TRYPSIN_DOM"/>
    <property type="match status" value="1"/>
</dbReference>
<evidence type="ECO:0000313" key="5">
    <source>
        <dbReference type="RefSeq" id="XP_017777349.1"/>
    </source>
</evidence>
<dbReference type="PRINTS" id="PR00722">
    <property type="entry name" value="CHYMOTRYPSIN"/>
</dbReference>
<feature type="domain" description="Peptidase S1" evidence="3">
    <location>
        <begin position="28"/>
        <end position="253"/>
    </location>
</feature>
<reference evidence="5" key="1">
    <citation type="submission" date="2025-08" db="UniProtKB">
        <authorList>
            <consortium name="RefSeq"/>
        </authorList>
    </citation>
    <scope>IDENTIFICATION</scope>
    <source>
        <tissue evidence="5">Whole Larva</tissue>
    </source>
</reference>
<evidence type="ECO:0000259" key="3">
    <source>
        <dbReference type="PROSITE" id="PS50240"/>
    </source>
</evidence>
<dbReference type="InterPro" id="IPR043504">
    <property type="entry name" value="Peptidase_S1_PA_chymotrypsin"/>
</dbReference>
<dbReference type="SMART" id="SM00020">
    <property type="entry name" value="Tryp_SPc"/>
    <property type="match status" value="1"/>
</dbReference>
<organism evidence="4 5">
    <name type="scientific">Nicrophorus vespilloides</name>
    <name type="common">Boreal carrion beetle</name>
    <dbReference type="NCBI Taxonomy" id="110193"/>
    <lineage>
        <taxon>Eukaryota</taxon>
        <taxon>Metazoa</taxon>
        <taxon>Ecdysozoa</taxon>
        <taxon>Arthropoda</taxon>
        <taxon>Hexapoda</taxon>
        <taxon>Insecta</taxon>
        <taxon>Pterygota</taxon>
        <taxon>Neoptera</taxon>
        <taxon>Endopterygota</taxon>
        <taxon>Coleoptera</taxon>
        <taxon>Polyphaga</taxon>
        <taxon>Staphyliniformia</taxon>
        <taxon>Silphidae</taxon>
        <taxon>Nicrophorinae</taxon>
        <taxon>Nicrophorus</taxon>
    </lineage>
</organism>
<accession>A0ABM1MRZ9</accession>
<dbReference type="PROSITE" id="PS00135">
    <property type="entry name" value="TRYPSIN_SER"/>
    <property type="match status" value="1"/>
</dbReference>
<name>A0ABM1MRZ9_NICVS</name>
<dbReference type="InterPro" id="IPR001254">
    <property type="entry name" value="Trypsin_dom"/>
</dbReference>
<keyword evidence="4" id="KW-1185">Reference proteome</keyword>
<evidence type="ECO:0000313" key="4">
    <source>
        <dbReference type="Proteomes" id="UP000695000"/>
    </source>
</evidence>
<dbReference type="SUPFAM" id="SSF50494">
    <property type="entry name" value="Trypsin-like serine proteases"/>
    <property type="match status" value="1"/>
</dbReference>
<protein>
    <submittedName>
        <fullName evidence="5">Serine protease easter-like</fullName>
    </submittedName>
</protein>
<keyword evidence="1" id="KW-1015">Disulfide bond</keyword>
<dbReference type="InterPro" id="IPR033116">
    <property type="entry name" value="TRYPSIN_SER"/>
</dbReference>
<dbReference type="InterPro" id="IPR051487">
    <property type="entry name" value="Ser/Thr_Proteases_Immune/Dev"/>
</dbReference>
<evidence type="ECO:0000256" key="1">
    <source>
        <dbReference type="ARBA" id="ARBA00023157"/>
    </source>
</evidence>